<gene>
    <name evidence="3" type="ORF">HELGO_WM4530</name>
</gene>
<feature type="domain" description="Transposase IS110-like N-terminal" evidence="1">
    <location>
        <begin position="5"/>
        <end position="147"/>
    </location>
</feature>
<dbReference type="GO" id="GO:0003677">
    <property type="term" value="F:DNA binding"/>
    <property type="evidence" value="ECO:0007669"/>
    <property type="project" value="InterPro"/>
</dbReference>
<dbReference type="NCBIfam" id="NF033542">
    <property type="entry name" value="transpos_IS110"/>
    <property type="match status" value="1"/>
</dbReference>
<reference evidence="3" key="1">
    <citation type="submission" date="2020-01" db="EMBL/GenBank/DDBJ databases">
        <authorList>
            <person name="Meier V. D."/>
            <person name="Meier V D."/>
        </authorList>
    </citation>
    <scope>NUCLEOTIDE SEQUENCE</scope>
    <source>
        <strain evidence="3">HLG_WM_MAG_06</strain>
    </source>
</reference>
<evidence type="ECO:0000313" key="3">
    <source>
        <dbReference type="EMBL" id="CAA6808282.1"/>
    </source>
</evidence>
<evidence type="ECO:0000259" key="2">
    <source>
        <dbReference type="Pfam" id="PF02371"/>
    </source>
</evidence>
<dbReference type="InterPro" id="IPR047650">
    <property type="entry name" value="Transpos_IS110"/>
</dbReference>
<dbReference type="PANTHER" id="PTHR33055">
    <property type="entry name" value="TRANSPOSASE FOR INSERTION SEQUENCE ELEMENT IS1111A"/>
    <property type="match status" value="1"/>
</dbReference>
<accession>A0A6S6SQ22</accession>
<dbReference type="InterPro" id="IPR002525">
    <property type="entry name" value="Transp_IS110-like_N"/>
</dbReference>
<dbReference type="EMBL" id="CACVAP010000053">
    <property type="protein sequence ID" value="CAA6808282.1"/>
    <property type="molecule type" value="Genomic_DNA"/>
</dbReference>
<dbReference type="InterPro" id="IPR003346">
    <property type="entry name" value="Transposase_20"/>
</dbReference>
<dbReference type="GO" id="GO:0006313">
    <property type="term" value="P:DNA transposition"/>
    <property type="evidence" value="ECO:0007669"/>
    <property type="project" value="InterPro"/>
</dbReference>
<sequence length="316" mass="36052">MKKYIGIDVSKSSIDVYDGKQSYKFENNEIGFEAVVFLVEAIKETIFIFEPTGVYSYALTEFCSKKEIAVVMVGPKESRDFARSLKVRSKTDKIDAKVLYKYQSHVEPKMAKVPTINHHGVKIQEMLNVYEGIQASKQRFKNQIESVSKNNKDLLRTLNRIIKDLGLEAQKLFNKIELLLLRDDEIKKRYDAISTIPSIGQQSALYLSAFFLKYPTANAKEMTALLGLDPVMKDSGTFKGKQRISKQGGQQLRNLLYLPTLCAIQHNDRIKTFYNRLTSKAKSKKLAVIASMRKLILMAFSIFKSEEAYHPLLAKL</sequence>
<proteinExistence type="predicted"/>
<dbReference type="GO" id="GO:0004803">
    <property type="term" value="F:transposase activity"/>
    <property type="evidence" value="ECO:0007669"/>
    <property type="project" value="InterPro"/>
</dbReference>
<feature type="domain" description="Transposase IS116/IS110/IS902 C-terminal" evidence="2">
    <location>
        <begin position="192"/>
        <end position="274"/>
    </location>
</feature>
<protein>
    <submittedName>
        <fullName evidence="3">Uncharacterized protein</fullName>
    </submittedName>
</protein>
<dbReference type="Pfam" id="PF02371">
    <property type="entry name" value="Transposase_20"/>
    <property type="match status" value="1"/>
</dbReference>
<dbReference type="Pfam" id="PF01548">
    <property type="entry name" value="DEDD_Tnp_IS110"/>
    <property type="match status" value="1"/>
</dbReference>
<name>A0A6S6SQ22_9BACT</name>
<organism evidence="3">
    <name type="scientific">uncultured Sulfurovum sp</name>
    <dbReference type="NCBI Taxonomy" id="269237"/>
    <lineage>
        <taxon>Bacteria</taxon>
        <taxon>Pseudomonadati</taxon>
        <taxon>Campylobacterota</taxon>
        <taxon>Epsilonproteobacteria</taxon>
        <taxon>Campylobacterales</taxon>
        <taxon>Sulfurovaceae</taxon>
        <taxon>Sulfurovum</taxon>
        <taxon>environmental samples</taxon>
    </lineage>
</organism>
<evidence type="ECO:0000259" key="1">
    <source>
        <dbReference type="Pfam" id="PF01548"/>
    </source>
</evidence>
<dbReference type="PANTHER" id="PTHR33055:SF13">
    <property type="entry name" value="TRANSPOSASE"/>
    <property type="match status" value="1"/>
</dbReference>
<dbReference type="AlphaFoldDB" id="A0A6S6SQ22"/>